<dbReference type="Pfam" id="PF14497">
    <property type="entry name" value="GST_C_3"/>
    <property type="match status" value="1"/>
</dbReference>
<feature type="domain" description="GST N-terminal" evidence="1">
    <location>
        <begin position="1"/>
        <end position="81"/>
    </location>
</feature>
<dbReference type="GO" id="GO:0004364">
    <property type="term" value="F:glutathione transferase activity"/>
    <property type="evidence" value="ECO:0007669"/>
    <property type="project" value="UniProtKB-EC"/>
</dbReference>
<proteinExistence type="predicted"/>
<dbReference type="EC" id="2.5.1.18" evidence="2"/>
<dbReference type="PANTHER" id="PTHR44051">
    <property type="entry name" value="GLUTATHIONE S-TRANSFERASE-RELATED"/>
    <property type="match status" value="1"/>
</dbReference>
<evidence type="ECO:0000313" key="2">
    <source>
        <dbReference type="EMBL" id="EGQ76528.1"/>
    </source>
</evidence>
<dbReference type="PROSITE" id="PS50404">
    <property type="entry name" value="GST_NTER"/>
    <property type="match status" value="1"/>
</dbReference>
<evidence type="ECO:0000313" key="3">
    <source>
        <dbReference type="EMBL" id="UNV83835.1"/>
    </source>
</evidence>
<dbReference type="RefSeq" id="WP_003778830.1">
    <property type="nucleotide sequence ID" value="NZ_CP094241.1"/>
</dbReference>
<reference evidence="3 5" key="2">
    <citation type="submission" date="2022-03" db="EMBL/GenBank/DDBJ databases">
        <title>Genome sequencing of Neisseria macacae.</title>
        <authorList>
            <person name="Baek M.-G."/>
        </authorList>
    </citation>
    <scope>NUCLEOTIDE SEQUENCE [LARGE SCALE GENOMIC DNA]</scope>
    <source>
        <strain evidence="3 5">ATCC 33926</strain>
    </source>
</reference>
<dbReference type="Gene3D" id="1.20.1050.10">
    <property type="match status" value="1"/>
</dbReference>
<accession>A0AA36XKE8</accession>
<keyword evidence="2" id="KW-0808">Transferase</keyword>
<dbReference type="Gene3D" id="3.40.30.10">
    <property type="entry name" value="Glutaredoxin"/>
    <property type="match status" value="1"/>
</dbReference>
<dbReference type="EMBL" id="CP094241">
    <property type="protein sequence ID" value="UNV83835.1"/>
    <property type="molecule type" value="Genomic_DNA"/>
</dbReference>
<dbReference type="SUPFAM" id="SSF52833">
    <property type="entry name" value="Thioredoxin-like"/>
    <property type="match status" value="1"/>
</dbReference>
<dbReference type="Pfam" id="PF02798">
    <property type="entry name" value="GST_N"/>
    <property type="match status" value="1"/>
</dbReference>
<protein>
    <submittedName>
        <fullName evidence="2">Glutathione S-transferase</fullName>
        <ecNumber evidence="2">2.5.1.18</ecNumber>
    </submittedName>
</protein>
<keyword evidence="5" id="KW-1185">Reference proteome</keyword>
<dbReference type="SFLD" id="SFLDG01150">
    <property type="entry name" value="Main.1:_Beta-like"/>
    <property type="match status" value="1"/>
</dbReference>
<dbReference type="PANTHER" id="PTHR44051:SF9">
    <property type="entry name" value="GLUTATHIONE S-TRANSFERASE 1"/>
    <property type="match status" value="1"/>
</dbReference>
<sequence>MITLYALTQSRAYRIAWLLEHLGLDYHAEIVRRNEQTQLAPESLRSIHPLGKSPLLQDGSLILPESGAIVEYLIATYDKTGSLRPAADSPNYPDYLFWLHYAEGSLMPLLVMSLVFRKIDQNPMPFFAKPIARKITDGARRNFLNPQLELHLGFVEQKLQGKTAWLLGDTLTGADIMMSFPLQAAVSRTELNLPNITAYVRRIESHPDYQKAEARLGKLTLL</sequence>
<dbReference type="SFLD" id="SFLDS00019">
    <property type="entry name" value="Glutathione_Transferase_(cytos"/>
    <property type="match status" value="1"/>
</dbReference>
<dbReference type="Proteomes" id="UP000829455">
    <property type="component" value="Chromosome"/>
</dbReference>
<gene>
    <name evidence="2" type="primary">gst3</name>
    <name evidence="2" type="ORF">HMPREF9418_1837</name>
    <name evidence="3" type="ORF">MON40_07275</name>
</gene>
<dbReference type="CDD" id="cd03189">
    <property type="entry name" value="GST_C_GTT1_like"/>
    <property type="match status" value="1"/>
</dbReference>
<organism evidence="2 4">
    <name type="scientific">Neisseria macacae ATCC 33926</name>
    <dbReference type="NCBI Taxonomy" id="997348"/>
    <lineage>
        <taxon>Bacteria</taxon>
        <taxon>Pseudomonadati</taxon>
        <taxon>Pseudomonadota</taxon>
        <taxon>Betaproteobacteria</taxon>
        <taxon>Neisseriales</taxon>
        <taxon>Neisseriaceae</taxon>
        <taxon>Neisseria</taxon>
    </lineage>
</organism>
<dbReference type="SUPFAM" id="SSF47616">
    <property type="entry name" value="GST C-terminal domain-like"/>
    <property type="match status" value="1"/>
</dbReference>
<name>A0AA36XKE8_9NEIS</name>
<dbReference type="Proteomes" id="UP000004982">
    <property type="component" value="Unassembled WGS sequence"/>
</dbReference>
<reference evidence="2 4" key="1">
    <citation type="submission" date="2011-05" db="EMBL/GenBank/DDBJ databases">
        <authorList>
            <person name="Muzny D."/>
            <person name="Qin X."/>
            <person name="Deng J."/>
            <person name="Jiang H."/>
            <person name="Liu Y."/>
            <person name="Qu J."/>
            <person name="Song X.-Z."/>
            <person name="Zhang L."/>
            <person name="Thornton R."/>
            <person name="Coyle M."/>
            <person name="Francisco L."/>
            <person name="Jackson L."/>
            <person name="Javaid M."/>
            <person name="Korchina V."/>
            <person name="Kovar C."/>
            <person name="Mata R."/>
            <person name="Mathew T."/>
            <person name="Ngo R."/>
            <person name="Nguyen L."/>
            <person name="Nguyen N."/>
            <person name="Okwuonu G."/>
            <person name="Ongeri F."/>
            <person name="Pham C."/>
            <person name="Simmons D."/>
            <person name="Wilczek-Boney K."/>
            <person name="Hale W."/>
            <person name="Jakkamsetti A."/>
            <person name="Pham P."/>
            <person name="Ruth R."/>
            <person name="San Lucas F."/>
            <person name="Warren J."/>
            <person name="Zhang J."/>
            <person name="Zhao Z."/>
            <person name="Zhou C."/>
            <person name="Zhu D."/>
            <person name="Lee S."/>
            <person name="Bess C."/>
            <person name="Blankenburg K."/>
            <person name="Forbes L."/>
            <person name="Fu Q."/>
            <person name="Gubbala S."/>
            <person name="Hirani K."/>
            <person name="Jayaseelan J.C."/>
            <person name="Lara F."/>
            <person name="Munidasa M."/>
            <person name="Palculict T."/>
            <person name="Patil S."/>
            <person name="Pu L.-L."/>
            <person name="Saada N."/>
            <person name="Tang L."/>
            <person name="Weissenberger G."/>
            <person name="Zhu Y."/>
            <person name="Hemphill L."/>
            <person name="Shang Y."/>
            <person name="Youmans B."/>
            <person name="Ayvaz T."/>
            <person name="Ross M."/>
            <person name="Santibanez J."/>
            <person name="Aqrawi P."/>
            <person name="Gross S."/>
            <person name="Joshi V."/>
            <person name="Fowler G."/>
            <person name="Nazareth L."/>
            <person name="Reid J."/>
            <person name="Worley K."/>
            <person name="Petrosino J."/>
            <person name="Highlander S."/>
            <person name="Gibbs R."/>
        </authorList>
    </citation>
    <scope>NUCLEOTIDE SEQUENCE [LARGE SCALE GENOMIC DNA]</scope>
    <source>
        <strain evidence="2 4">ATCC 33926</strain>
    </source>
</reference>
<dbReference type="EMBL" id="AFQE01000088">
    <property type="protein sequence ID" value="EGQ76528.1"/>
    <property type="molecule type" value="Genomic_DNA"/>
</dbReference>
<evidence type="ECO:0000313" key="5">
    <source>
        <dbReference type="Proteomes" id="UP000829455"/>
    </source>
</evidence>
<evidence type="ECO:0000259" key="1">
    <source>
        <dbReference type="PROSITE" id="PS50404"/>
    </source>
</evidence>
<dbReference type="AlphaFoldDB" id="A0AA36XKE8"/>
<dbReference type="CDD" id="cd03046">
    <property type="entry name" value="GST_N_GTT1_like"/>
    <property type="match status" value="1"/>
</dbReference>
<dbReference type="InterPro" id="IPR036249">
    <property type="entry name" value="Thioredoxin-like_sf"/>
</dbReference>
<dbReference type="InterPro" id="IPR040079">
    <property type="entry name" value="Glutathione_S-Trfase"/>
</dbReference>
<evidence type="ECO:0000313" key="4">
    <source>
        <dbReference type="Proteomes" id="UP000004982"/>
    </source>
</evidence>
<dbReference type="SFLD" id="SFLDG00358">
    <property type="entry name" value="Main_(cytGST)"/>
    <property type="match status" value="1"/>
</dbReference>
<dbReference type="InterPro" id="IPR036282">
    <property type="entry name" value="Glutathione-S-Trfase_C_sf"/>
</dbReference>
<dbReference type="InterPro" id="IPR004045">
    <property type="entry name" value="Glutathione_S-Trfase_N"/>
</dbReference>
<dbReference type="InterPro" id="IPR004046">
    <property type="entry name" value="GST_C"/>
</dbReference>